<evidence type="ECO:0000256" key="1">
    <source>
        <dbReference type="ARBA" id="ARBA00000085"/>
    </source>
</evidence>
<dbReference type="InterPro" id="IPR036097">
    <property type="entry name" value="HisK_dim/P_sf"/>
</dbReference>
<dbReference type="InterPro" id="IPR035965">
    <property type="entry name" value="PAS-like_dom_sf"/>
</dbReference>
<feature type="transmembrane region" description="Helical" evidence="11">
    <location>
        <begin position="129"/>
        <end position="150"/>
    </location>
</feature>
<feature type="domain" description="Histidine kinase" evidence="12">
    <location>
        <begin position="311"/>
        <end position="524"/>
    </location>
</feature>
<dbReference type="Pfam" id="PF00512">
    <property type="entry name" value="HisKA"/>
    <property type="match status" value="1"/>
</dbReference>
<feature type="coiled-coil region" evidence="10">
    <location>
        <begin position="153"/>
        <end position="180"/>
    </location>
</feature>
<dbReference type="FunFam" id="1.10.287.130:FF:000001">
    <property type="entry name" value="Two-component sensor histidine kinase"/>
    <property type="match status" value="1"/>
</dbReference>
<evidence type="ECO:0000256" key="7">
    <source>
        <dbReference type="ARBA" id="ARBA00022777"/>
    </source>
</evidence>
<keyword evidence="6" id="KW-0808">Transferase</keyword>
<dbReference type="Pfam" id="PF08448">
    <property type="entry name" value="PAS_4"/>
    <property type="match status" value="1"/>
</dbReference>
<reference evidence="14" key="1">
    <citation type="journal article" date="2014" name="Genome Announc.">
        <title>Genome Sequence of Arthrobacter siccitolerans 4J27, a Xeroprotectant-Producing Desiccation-Tolerant Microorganism.</title>
        <authorList>
            <person name="Manzanera M."/>
            <person name="Santa-Cruz-Calvo L."/>
            <person name="Vilchez J.I."/>
            <person name="Garcia-Fontana C."/>
            <person name="Silva-Castro G.A."/>
            <person name="Calvo C."/>
            <person name="Gonzalez-Lopez J."/>
        </authorList>
    </citation>
    <scope>NUCLEOTIDE SEQUENCE [LARGE SCALE GENOMIC DNA]</scope>
    <source>
        <strain evidence="14">4J27</strain>
    </source>
</reference>
<gene>
    <name evidence="13" type="ORF">ARTSIC4J27_1063</name>
</gene>
<dbReference type="Gene3D" id="1.10.287.130">
    <property type="match status" value="1"/>
</dbReference>
<dbReference type="Pfam" id="PF02518">
    <property type="entry name" value="HATPase_c"/>
    <property type="match status" value="1"/>
</dbReference>
<dbReference type="InterPro" id="IPR003594">
    <property type="entry name" value="HATPase_dom"/>
</dbReference>
<keyword evidence="7 13" id="KW-0418">Kinase</keyword>
<dbReference type="PANTHER" id="PTHR43711">
    <property type="entry name" value="TWO-COMPONENT HISTIDINE KINASE"/>
    <property type="match status" value="1"/>
</dbReference>
<dbReference type="InterPro" id="IPR003661">
    <property type="entry name" value="HisK_dim/P_dom"/>
</dbReference>
<dbReference type="GO" id="GO:0000155">
    <property type="term" value="F:phosphorelay sensor kinase activity"/>
    <property type="evidence" value="ECO:0007669"/>
    <property type="project" value="InterPro"/>
</dbReference>
<dbReference type="Proteomes" id="UP000035722">
    <property type="component" value="Unassembled WGS sequence"/>
</dbReference>
<dbReference type="GO" id="GO:0005509">
    <property type="term" value="F:calcium ion binding"/>
    <property type="evidence" value="ECO:0007669"/>
    <property type="project" value="UniProtKB-ARBA"/>
</dbReference>
<evidence type="ECO:0000256" key="2">
    <source>
        <dbReference type="ARBA" id="ARBA00001968"/>
    </source>
</evidence>
<dbReference type="EC" id="2.7.13.3" evidence="4"/>
<comment type="subcellular location">
    <subcellularLocation>
        <location evidence="3">Cell membrane</location>
    </subcellularLocation>
</comment>
<evidence type="ECO:0000313" key="14">
    <source>
        <dbReference type="Proteomes" id="UP000035722"/>
    </source>
</evidence>
<evidence type="ECO:0000256" key="11">
    <source>
        <dbReference type="SAM" id="Phobius"/>
    </source>
</evidence>
<evidence type="ECO:0000256" key="9">
    <source>
        <dbReference type="ARBA" id="ARBA00023136"/>
    </source>
</evidence>
<dbReference type="InterPro" id="IPR004358">
    <property type="entry name" value="Sig_transdc_His_kin-like_C"/>
</dbReference>
<dbReference type="InterPro" id="IPR050736">
    <property type="entry name" value="Sensor_HK_Regulatory"/>
</dbReference>
<dbReference type="SUPFAM" id="SSF55785">
    <property type="entry name" value="PYP-like sensor domain (PAS domain)"/>
    <property type="match status" value="1"/>
</dbReference>
<dbReference type="InterPro" id="IPR036890">
    <property type="entry name" value="HATPase_C_sf"/>
</dbReference>
<dbReference type="Gene3D" id="3.30.450.20">
    <property type="entry name" value="PAS domain"/>
    <property type="match status" value="1"/>
</dbReference>
<keyword evidence="10" id="KW-0175">Coiled coil</keyword>
<dbReference type="EMBL" id="CAQI01000032">
    <property type="protein sequence ID" value="CCQ45130.1"/>
    <property type="molecule type" value="Genomic_DNA"/>
</dbReference>
<dbReference type="FunFam" id="3.30.565.10:FF:000006">
    <property type="entry name" value="Sensor histidine kinase WalK"/>
    <property type="match status" value="1"/>
</dbReference>
<dbReference type="PANTHER" id="PTHR43711:SF1">
    <property type="entry name" value="HISTIDINE KINASE 1"/>
    <property type="match status" value="1"/>
</dbReference>
<comment type="caution">
    <text evidence="13">The sequence shown here is derived from an EMBL/GenBank/DDBJ whole genome shotgun (WGS) entry which is preliminary data.</text>
</comment>
<dbReference type="InterPro" id="IPR013656">
    <property type="entry name" value="PAS_4"/>
</dbReference>
<dbReference type="InterPro" id="IPR005467">
    <property type="entry name" value="His_kinase_dom"/>
</dbReference>
<dbReference type="SMART" id="SM00388">
    <property type="entry name" value="HisKA"/>
    <property type="match status" value="1"/>
</dbReference>
<evidence type="ECO:0000256" key="3">
    <source>
        <dbReference type="ARBA" id="ARBA00004236"/>
    </source>
</evidence>
<comment type="catalytic activity">
    <reaction evidence="1">
        <text>ATP + protein L-histidine = ADP + protein N-phospho-L-histidine.</text>
        <dbReference type="EC" id="2.7.13.3"/>
    </reaction>
</comment>
<dbReference type="RefSeq" id="WP_235436559.1">
    <property type="nucleotide sequence ID" value="NZ_CAQI01000032.1"/>
</dbReference>
<organism evidence="13 14">
    <name type="scientific">Pseudarthrobacter siccitolerans</name>
    <dbReference type="NCBI Taxonomy" id="861266"/>
    <lineage>
        <taxon>Bacteria</taxon>
        <taxon>Bacillati</taxon>
        <taxon>Actinomycetota</taxon>
        <taxon>Actinomycetes</taxon>
        <taxon>Micrococcales</taxon>
        <taxon>Micrococcaceae</taxon>
        <taxon>Pseudarthrobacter</taxon>
    </lineage>
</organism>
<keyword evidence="14" id="KW-1185">Reference proteome</keyword>
<keyword evidence="11" id="KW-1133">Transmembrane helix</keyword>
<evidence type="ECO:0000256" key="8">
    <source>
        <dbReference type="ARBA" id="ARBA00023012"/>
    </source>
</evidence>
<feature type="transmembrane region" description="Helical" evidence="11">
    <location>
        <begin position="102"/>
        <end position="123"/>
    </location>
</feature>
<comment type="cofactor">
    <cofactor evidence="2">
        <name>a divalent metal cation</name>
        <dbReference type="ChEBI" id="CHEBI:60240"/>
    </cofactor>
</comment>
<proteinExistence type="predicted"/>
<dbReference type="GO" id="GO:0005886">
    <property type="term" value="C:plasma membrane"/>
    <property type="evidence" value="ECO:0007669"/>
    <property type="project" value="UniProtKB-SubCell"/>
</dbReference>
<keyword evidence="9 11" id="KW-0472">Membrane</keyword>
<keyword evidence="5" id="KW-0597">Phosphoprotein</keyword>
<evidence type="ECO:0000256" key="5">
    <source>
        <dbReference type="ARBA" id="ARBA00022553"/>
    </source>
</evidence>
<keyword evidence="11" id="KW-0812">Transmembrane</keyword>
<evidence type="ECO:0000259" key="12">
    <source>
        <dbReference type="PROSITE" id="PS50109"/>
    </source>
</evidence>
<dbReference type="CDD" id="cd00082">
    <property type="entry name" value="HisKA"/>
    <property type="match status" value="1"/>
</dbReference>
<dbReference type="PRINTS" id="PR00344">
    <property type="entry name" value="BCTRLSENSOR"/>
</dbReference>
<feature type="transmembrane region" description="Helical" evidence="11">
    <location>
        <begin position="78"/>
        <end position="95"/>
    </location>
</feature>
<dbReference type="Gene3D" id="3.30.565.10">
    <property type="entry name" value="Histidine kinase-like ATPase, C-terminal domain"/>
    <property type="match status" value="1"/>
</dbReference>
<name>A0A024GYV4_9MICC</name>
<evidence type="ECO:0000256" key="4">
    <source>
        <dbReference type="ARBA" id="ARBA00012438"/>
    </source>
</evidence>
<dbReference type="PROSITE" id="PS50109">
    <property type="entry name" value="HIS_KIN"/>
    <property type="match status" value="1"/>
</dbReference>
<keyword evidence="8" id="KW-0902">Two-component regulatory system</keyword>
<sequence>MFQLPLSITMLLVVVLAAILHPQFEWSGPFPYTLLGHLALLAACGLVPWERLPERAPLIIPVLDCLAIGLSREAGDQYLSALSFLLVFPVVWLSYGPQRSGVFIAVLAALFSVVLPPAILGTGYTSASFIRIVLVTVILAAMALTAYGVAKAVRQQRLRLENQEAEVRRLLAASEDREQLLGTVVDTVSVAVCALDSQGRTILTNQHQSTHSAGAIFADPRSAEGASLPVYGMDRKQPLPPERHPRTRAARGETFTDELVWIGNGTMQRAYSATCRLIRTPDGRHSGAVLSLTDVTALVEALSAKDQFVASVSHELRTPLTSILGYLALALDETGLDPDVEHSLNVAKRNAERLLTLVGDLLTTASGTVTVTPRPADLAEVAANSVEAAQPRAKAGGVTLNLQTAGPATGRFDPDRMGQAIDNLVSNAIKYTPTGGTVTVCVGTKGENLTCEVADTGVGMTEEDLAQAFTRFFRTAKAHSSAIPGAGLGLAITRAIIENHRGSISLTSTHGKGTTATITLPDADAAARPLVSASNSPGF</sequence>
<protein>
    <recommendedName>
        <fullName evidence="4">histidine kinase</fullName>
        <ecNumber evidence="4">2.7.13.3</ecNumber>
    </recommendedName>
</protein>
<evidence type="ECO:0000256" key="6">
    <source>
        <dbReference type="ARBA" id="ARBA00022679"/>
    </source>
</evidence>
<accession>A0A024GYV4</accession>
<dbReference type="STRING" id="861266.ARTSIC4J27_1063"/>
<dbReference type="AlphaFoldDB" id="A0A024GYV4"/>
<dbReference type="SUPFAM" id="SSF55874">
    <property type="entry name" value="ATPase domain of HSP90 chaperone/DNA topoisomerase II/histidine kinase"/>
    <property type="match status" value="1"/>
</dbReference>
<dbReference type="SUPFAM" id="SSF47384">
    <property type="entry name" value="Homodimeric domain of signal transducing histidine kinase"/>
    <property type="match status" value="1"/>
</dbReference>
<evidence type="ECO:0000313" key="13">
    <source>
        <dbReference type="EMBL" id="CCQ45130.1"/>
    </source>
</evidence>
<dbReference type="SMART" id="SM00387">
    <property type="entry name" value="HATPase_c"/>
    <property type="match status" value="1"/>
</dbReference>
<evidence type="ECO:0000256" key="10">
    <source>
        <dbReference type="SAM" id="Coils"/>
    </source>
</evidence>